<dbReference type="RefSeq" id="WP_097280810.1">
    <property type="nucleotide sequence ID" value="NZ_OCNJ01000009.1"/>
</dbReference>
<sequence length="334" mass="36114">MNGTLESVLSGLRGAGEETRLRLLALCARGELTVTDVTRILGQSQPRVSRHLKVMVEAGLLERFREGAWVLYRLAYDGPGAAVARAITALLDPEDPTLALDMQRLAALRAERDADAAAYFSRNAAEWDRMRSLHVDDALVERRLTALLPPESAGELLDIGTGTGRMLALYGPHVERAVGIDRSREMLAVARMNLDHAGLANCMVRQGDMYQLPAADAGFDSVVVHQVLHFAERPADAIAEAARVLRPGGRLVVVDFAPHALEELREAHSHRRLGFADKEVFDWCAAAGLTPRTAEHLPGEPLTVTLWLADKPAAAAASHSPPSAATAVAEETRP</sequence>
<dbReference type="SUPFAM" id="SSF46785">
    <property type="entry name" value="Winged helix' DNA-binding domain"/>
    <property type="match status" value="1"/>
</dbReference>
<proteinExistence type="predicted"/>
<dbReference type="InterPro" id="IPR036390">
    <property type="entry name" value="WH_DNA-bd_sf"/>
</dbReference>
<feature type="domain" description="HTH arsR-type" evidence="2">
    <location>
        <begin position="1"/>
        <end position="94"/>
    </location>
</feature>
<dbReference type="InterPro" id="IPR011991">
    <property type="entry name" value="ArsR-like_HTH"/>
</dbReference>
<dbReference type="Proteomes" id="UP000219621">
    <property type="component" value="Unassembled WGS sequence"/>
</dbReference>
<dbReference type="PANTHER" id="PTHR42912">
    <property type="entry name" value="METHYLTRANSFERASE"/>
    <property type="match status" value="1"/>
</dbReference>
<dbReference type="InterPro" id="IPR036388">
    <property type="entry name" value="WH-like_DNA-bd_sf"/>
</dbReference>
<gene>
    <name evidence="3" type="ORF">SAMN05421508_109157</name>
</gene>
<dbReference type="PRINTS" id="PR00778">
    <property type="entry name" value="HTHARSR"/>
</dbReference>
<keyword evidence="4" id="KW-1185">Reference proteome</keyword>
<dbReference type="InterPro" id="IPR001845">
    <property type="entry name" value="HTH_ArsR_DNA-bd_dom"/>
</dbReference>
<dbReference type="InterPro" id="IPR029063">
    <property type="entry name" value="SAM-dependent_MTases_sf"/>
</dbReference>
<dbReference type="Pfam" id="PF01022">
    <property type="entry name" value="HTH_5"/>
    <property type="match status" value="1"/>
</dbReference>
<dbReference type="PANTHER" id="PTHR42912:SF93">
    <property type="entry name" value="N6-ADENOSINE-METHYLTRANSFERASE TMT1A"/>
    <property type="match status" value="1"/>
</dbReference>
<dbReference type="PROSITE" id="PS50987">
    <property type="entry name" value="HTH_ARSR_2"/>
    <property type="match status" value="1"/>
</dbReference>
<name>A0A286GW25_9PROT</name>
<feature type="region of interest" description="Disordered" evidence="1">
    <location>
        <begin position="315"/>
        <end position="334"/>
    </location>
</feature>
<reference evidence="3 4" key="1">
    <citation type="submission" date="2017-09" db="EMBL/GenBank/DDBJ databases">
        <authorList>
            <person name="Ehlers B."/>
            <person name="Leendertz F.H."/>
        </authorList>
    </citation>
    <scope>NUCLEOTIDE SEQUENCE [LARGE SCALE GENOMIC DNA]</scope>
    <source>
        <strain evidence="3 4">USBA 140</strain>
    </source>
</reference>
<dbReference type="EMBL" id="OCNJ01000009">
    <property type="protein sequence ID" value="SOD99745.1"/>
    <property type="molecule type" value="Genomic_DNA"/>
</dbReference>
<dbReference type="GO" id="GO:0003700">
    <property type="term" value="F:DNA-binding transcription factor activity"/>
    <property type="evidence" value="ECO:0007669"/>
    <property type="project" value="InterPro"/>
</dbReference>
<evidence type="ECO:0000256" key="1">
    <source>
        <dbReference type="SAM" id="MobiDB-lite"/>
    </source>
</evidence>
<organism evidence="3 4">
    <name type="scientific">Caenispirillum bisanense</name>
    <dbReference type="NCBI Taxonomy" id="414052"/>
    <lineage>
        <taxon>Bacteria</taxon>
        <taxon>Pseudomonadati</taxon>
        <taxon>Pseudomonadota</taxon>
        <taxon>Alphaproteobacteria</taxon>
        <taxon>Rhodospirillales</taxon>
        <taxon>Novispirillaceae</taxon>
        <taxon>Caenispirillum</taxon>
    </lineage>
</organism>
<dbReference type="Gene3D" id="3.40.50.150">
    <property type="entry name" value="Vaccinia Virus protein VP39"/>
    <property type="match status" value="1"/>
</dbReference>
<evidence type="ECO:0000313" key="3">
    <source>
        <dbReference type="EMBL" id="SOD99745.1"/>
    </source>
</evidence>
<dbReference type="NCBIfam" id="NF033788">
    <property type="entry name" value="HTH_metalloreg"/>
    <property type="match status" value="1"/>
</dbReference>
<protein>
    <submittedName>
        <fullName evidence="3">Transcriptional regulator, ArsR family</fullName>
    </submittedName>
</protein>
<dbReference type="InterPro" id="IPR050508">
    <property type="entry name" value="Methyltransf_Superfamily"/>
</dbReference>
<dbReference type="SUPFAM" id="SSF53335">
    <property type="entry name" value="S-adenosyl-L-methionine-dependent methyltransferases"/>
    <property type="match status" value="1"/>
</dbReference>
<evidence type="ECO:0000259" key="2">
    <source>
        <dbReference type="PROSITE" id="PS50987"/>
    </source>
</evidence>
<dbReference type="OrthoDB" id="9789575at2"/>
<dbReference type="AlphaFoldDB" id="A0A286GW25"/>
<dbReference type="GO" id="GO:0008757">
    <property type="term" value="F:S-adenosylmethionine-dependent methyltransferase activity"/>
    <property type="evidence" value="ECO:0007669"/>
    <property type="project" value="InterPro"/>
</dbReference>
<dbReference type="SMART" id="SM00418">
    <property type="entry name" value="HTH_ARSR"/>
    <property type="match status" value="1"/>
</dbReference>
<accession>A0A286GW25</accession>
<dbReference type="InterPro" id="IPR013216">
    <property type="entry name" value="Methyltransf_11"/>
</dbReference>
<dbReference type="Gene3D" id="1.10.10.10">
    <property type="entry name" value="Winged helix-like DNA-binding domain superfamily/Winged helix DNA-binding domain"/>
    <property type="match status" value="1"/>
</dbReference>
<dbReference type="CDD" id="cd02440">
    <property type="entry name" value="AdoMet_MTases"/>
    <property type="match status" value="1"/>
</dbReference>
<dbReference type="Pfam" id="PF08241">
    <property type="entry name" value="Methyltransf_11"/>
    <property type="match status" value="1"/>
</dbReference>
<evidence type="ECO:0000313" key="4">
    <source>
        <dbReference type="Proteomes" id="UP000219621"/>
    </source>
</evidence>
<dbReference type="CDD" id="cd00090">
    <property type="entry name" value="HTH_ARSR"/>
    <property type="match status" value="1"/>
</dbReference>